<dbReference type="EMBL" id="CP071448">
    <property type="protein sequence ID" value="QSW87221.1"/>
    <property type="molecule type" value="Genomic_DNA"/>
</dbReference>
<keyword evidence="2" id="KW-1185">Reference proteome</keyword>
<sequence>MNLKYHAIIVISFLFIVSCKKEENKTIETPSAENAVVENDTLQNQEQSSLKESINLFTLIPKDSSDVAFVSLSDIYPVGEENDTLALPNIEKIGKQKAQYFTFEKNYRKRFLSKTNISESDSVFVYDYAKNKLASFLVKNLKTAAFLNGYSSEEDWPYHNYDFMIGFEINIKYLKGFSEYYRDAIVYVGKENPFAKQKLVPIDWKKITAKDFPSKPLKGEDQKTLKGTSKGTTYAFKTANYNYFLQDYLDNRKILFGRRLLVTDAKTKEIIIEKLYSQSEGTSPSPLNYEESPETINQWTGKLFKNKPEVVFGFLYESFGCPGISIIDKSNEEIYLQCDNRH</sequence>
<accession>A0ABX7Q9T7</accession>
<protein>
    <submittedName>
        <fullName evidence="1">Oxidoreductase</fullName>
    </submittedName>
</protein>
<evidence type="ECO:0000313" key="1">
    <source>
        <dbReference type="EMBL" id="QSW87221.1"/>
    </source>
</evidence>
<evidence type="ECO:0000313" key="2">
    <source>
        <dbReference type="Proteomes" id="UP000663440"/>
    </source>
</evidence>
<proteinExistence type="predicted"/>
<name>A0ABX7Q9T7_9FLAO</name>
<dbReference type="Proteomes" id="UP000663440">
    <property type="component" value="Chromosome"/>
</dbReference>
<dbReference type="PROSITE" id="PS51257">
    <property type="entry name" value="PROKAR_LIPOPROTEIN"/>
    <property type="match status" value="1"/>
</dbReference>
<organism evidence="1 2">
    <name type="scientific">Flavobacterium endoglycinae</name>
    <dbReference type="NCBI Taxonomy" id="2816357"/>
    <lineage>
        <taxon>Bacteria</taxon>
        <taxon>Pseudomonadati</taxon>
        <taxon>Bacteroidota</taxon>
        <taxon>Flavobacteriia</taxon>
        <taxon>Flavobacteriales</taxon>
        <taxon>Flavobacteriaceae</taxon>
        <taxon>Flavobacterium</taxon>
    </lineage>
</organism>
<gene>
    <name evidence="1" type="ORF">J0383_13030</name>
</gene>
<reference evidence="1 2" key="1">
    <citation type="submission" date="2021-03" db="EMBL/GenBank/DDBJ databases">
        <title>Flavobacterium kribbensis sp. nov, an endophytic bacteria, isolated from soybean.</title>
        <authorList>
            <person name="Lee J."/>
            <person name="Seo J."/>
        </authorList>
    </citation>
    <scope>NUCLEOTIDE SEQUENCE [LARGE SCALE GENOMIC DNA]</scope>
    <source>
        <strain evidence="1 2">BB8</strain>
    </source>
</reference>
<dbReference type="RefSeq" id="WP_207294481.1">
    <property type="nucleotide sequence ID" value="NZ_CP071448.1"/>
</dbReference>